<dbReference type="PANTHER" id="PTHR43130">
    <property type="entry name" value="ARAC-FAMILY TRANSCRIPTIONAL REGULATOR"/>
    <property type="match status" value="1"/>
</dbReference>
<dbReference type="EMBL" id="JACJID010000005">
    <property type="protein sequence ID" value="MBA8929291.1"/>
    <property type="molecule type" value="Genomic_DNA"/>
</dbReference>
<dbReference type="InterPro" id="IPR002818">
    <property type="entry name" value="DJ-1/PfpI"/>
</dbReference>
<dbReference type="InterPro" id="IPR018060">
    <property type="entry name" value="HTH_AraC"/>
</dbReference>
<evidence type="ECO:0000256" key="2">
    <source>
        <dbReference type="ARBA" id="ARBA00023163"/>
    </source>
</evidence>
<evidence type="ECO:0000313" key="5">
    <source>
        <dbReference type="Proteomes" id="UP000517916"/>
    </source>
</evidence>
<dbReference type="InterPro" id="IPR009057">
    <property type="entry name" value="Homeodomain-like_sf"/>
</dbReference>
<organism evidence="4 5">
    <name type="scientific">Kutzneria viridogrisea</name>
    <dbReference type="NCBI Taxonomy" id="47990"/>
    <lineage>
        <taxon>Bacteria</taxon>
        <taxon>Bacillati</taxon>
        <taxon>Actinomycetota</taxon>
        <taxon>Actinomycetes</taxon>
        <taxon>Pseudonocardiales</taxon>
        <taxon>Pseudonocardiaceae</taxon>
        <taxon>Kutzneria</taxon>
    </lineage>
</organism>
<dbReference type="RefSeq" id="WP_025361921.1">
    <property type="nucleotide sequence ID" value="NZ_BAAABQ010000022.1"/>
</dbReference>
<gene>
    <name evidence="4" type="ORF">BC739_006509</name>
</gene>
<dbReference type="InterPro" id="IPR029062">
    <property type="entry name" value="Class_I_gatase-like"/>
</dbReference>
<evidence type="ECO:0000259" key="3">
    <source>
        <dbReference type="PROSITE" id="PS01124"/>
    </source>
</evidence>
<dbReference type="Pfam" id="PF01965">
    <property type="entry name" value="DJ-1_PfpI"/>
    <property type="match status" value="1"/>
</dbReference>
<keyword evidence="2" id="KW-0804">Transcription</keyword>
<protein>
    <submittedName>
        <fullName evidence="4">Transcriptional regulator GlxA family with amidase domain</fullName>
    </submittedName>
</protein>
<dbReference type="SMART" id="SM00342">
    <property type="entry name" value="HTH_ARAC"/>
    <property type="match status" value="1"/>
</dbReference>
<comment type="caution">
    <text evidence="4">The sequence shown here is derived from an EMBL/GenBank/DDBJ whole genome shotgun (WGS) entry which is preliminary data.</text>
</comment>
<keyword evidence="5" id="KW-1185">Reference proteome</keyword>
<sequence length="319" mass="34028">MRRVVVLGYDGAELLDIACVTDSFDMATRLGADPGYAVEFVTMGGKPVRCCSGLVLAAHGALERVRGPLDTLVIAGGSGHDAAAANPRLLAHVRRLAKESRRVASVCSGATVLAAAGLLDGRRATTHWIYAELFAQRYPAVEVDPKPLYVRDGEVYTAAGVTSALDLTLALVEADHGAELARRVARMLVTYLQRPGNQAQVSMFVSAPPREDGLVRNLVGHIGQHLDADLGTAALAERAGVSERHLTRLFLEQVGMPPAKYVRATRTEAAAQLLVSTTLPLAAVARRCGFRSTETLRQAFVGSYGISPSQYRNLTGSVR</sequence>
<dbReference type="Pfam" id="PF12833">
    <property type="entry name" value="HTH_18"/>
    <property type="match status" value="1"/>
</dbReference>
<accession>A0ABR6BQW2</accession>
<dbReference type="SUPFAM" id="SSF52317">
    <property type="entry name" value="Class I glutamine amidotransferase-like"/>
    <property type="match status" value="1"/>
</dbReference>
<dbReference type="Gene3D" id="1.10.10.60">
    <property type="entry name" value="Homeodomain-like"/>
    <property type="match status" value="1"/>
</dbReference>
<evidence type="ECO:0000313" key="4">
    <source>
        <dbReference type="EMBL" id="MBA8929291.1"/>
    </source>
</evidence>
<dbReference type="Gene3D" id="3.40.50.880">
    <property type="match status" value="1"/>
</dbReference>
<keyword evidence="1" id="KW-0805">Transcription regulation</keyword>
<dbReference type="InterPro" id="IPR052158">
    <property type="entry name" value="INH-QAR"/>
</dbReference>
<dbReference type="PROSITE" id="PS01124">
    <property type="entry name" value="HTH_ARAC_FAMILY_2"/>
    <property type="match status" value="1"/>
</dbReference>
<dbReference type="Proteomes" id="UP000517916">
    <property type="component" value="Unassembled WGS sequence"/>
</dbReference>
<dbReference type="SUPFAM" id="SSF46689">
    <property type="entry name" value="Homeodomain-like"/>
    <property type="match status" value="2"/>
</dbReference>
<feature type="domain" description="HTH araC/xylS-type" evidence="3">
    <location>
        <begin position="216"/>
        <end position="314"/>
    </location>
</feature>
<dbReference type="CDD" id="cd03137">
    <property type="entry name" value="GATase1_AraC_1"/>
    <property type="match status" value="1"/>
</dbReference>
<name>A0ABR6BQW2_9PSEU</name>
<evidence type="ECO:0000256" key="1">
    <source>
        <dbReference type="ARBA" id="ARBA00023015"/>
    </source>
</evidence>
<proteinExistence type="predicted"/>
<dbReference type="PANTHER" id="PTHR43130:SF3">
    <property type="entry name" value="HTH-TYPE TRANSCRIPTIONAL REGULATOR RV1931C"/>
    <property type="match status" value="1"/>
</dbReference>
<reference evidence="4 5" key="1">
    <citation type="submission" date="2020-08" db="EMBL/GenBank/DDBJ databases">
        <title>Genomic Encyclopedia of Archaeal and Bacterial Type Strains, Phase II (KMG-II): from individual species to whole genera.</title>
        <authorList>
            <person name="Goeker M."/>
        </authorList>
    </citation>
    <scope>NUCLEOTIDE SEQUENCE [LARGE SCALE GENOMIC DNA]</scope>
    <source>
        <strain evidence="4 5">DSM 43850</strain>
    </source>
</reference>